<dbReference type="PANTHER" id="PTHR35871:SF1">
    <property type="entry name" value="CXC1-LIKE CYSTEINE CLUSTER ASSOCIATED WITH KDZ TRANSPOSASES DOMAIN-CONTAINING PROTEIN"/>
    <property type="match status" value="1"/>
</dbReference>
<comment type="caution">
    <text evidence="2">The sequence shown here is derived from an EMBL/GenBank/DDBJ whole genome shotgun (WGS) entry which is preliminary data.</text>
</comment>
<name>A0ABN7UXI1_GIGMA</name>
<dbReference type="PANTHER" id="PTHR35871">
    <property type="entry name" value="EXPRESSED PROTEIN"/>
    <property type="match status" value="1"/>
</dbReference>
<feature type="compositionally biased region" description="Acidic residues" evidence="1">
    <location>
        <begin position="27"/>
        <end position="36"/>
    </location>
</feature>
<accession>A0ABN7UXI1</accession>
<feature type="compositionally biased region" description="Acidic residues" evidence="1">
    <location>
        <begin position="44"/>
        <end position="60"/>
    </location>
</feature>
<proteinExistence type="predicted"/>
<feature type="region of interest" description="Disordered" evidence="1">
    <location>
        <begin position="17"/>
        <end position="60"/>
    </location>
</feature>
<protein>
    <submittedName>
        <fullName evidence="2">14975_t:CDS:1</fullName>
    </submittedName>
</protein>
<dbReference type="Proteomes" id="UP000789901">
    <property type="component" value="Unassembled WGS sequence"/>
</dbReference>
<evidence type="ECO:0000313" key="3">
    <source>
        <dbReference type="Proteomes" id="UP000789901"/>
    </source>
</evidence>
<evidence type="ECO:0000313" key="2">
    <source>
        <dbReference type="EMBL" id="CAG8682496.1"/>
    </source>
</evidence>
<dbReference type="EMBL" id="CAJVQB010006360">
    <property type="protein sequence ID" value="CAG8682496.1"/>
    <property type="molecule type" value="Genomic_DNA"/>
</dbReference>
<reference evidence="2 3" key="1">
    <citation type="submission" date="2021-06" db="EMBL/GenBank/DDBJ databases">
        <authorList>
            <person name="Kallberg Y."/>
            <person name="Tangrot J."/>
            <person name="Rosling A."/>
        </authorList>
    </citation>
    <scope>NUCLEOTIDE SEQUENCE [LARGE SCALE GENOMIC DNA]</scope>
    <source>
        <strain evidence="2 3">120-4 pot B 10/14</strain>
    </source>
</reference>
<evidence type="ECO:0000256" key="1">
    <source>
        <dbReference type="SAM" id="MobiDB-lite"/>
    </source>
</evidence>
<keyword evidence="3" id="KW-1185">Reference proteome</keyword>
<sequence length="450" mass="52401">MPKRSKRARQSLKAIRKRWKQAKNSDEELESGPVEELESRIVEELEPEPVEYEEPSDAEPDEYDECFSTFWIEGEENRFDSEEIMDQLQGLQQNILEQLVENAKTNIWATSSRGPIYRGNAESTLRNKRVYWKKAASGSKKISDMFSLKNVEAPESHMENYDFTFDDTYDSSDDDDSKFTLESLDLLLKNKSDDLRLRTVSQYLHLVQDRGFGKMDASGFLSQSLGKGPWHARLIRSWTNQWLNKGEIVTSKRGRHAKIRSLLLHEDFKLRVTEYLRLLNFVKFIEDEVIPALGIEEKTTISHTTAREWLHKLGWQYKDHSKNIYFDGHEREDVVAYRREFLRKLAELRRRMATYEGENLDQIIPPLLLPEIDGVVKAWGPEDESQLRSKSQGLSLHVSDFICESIGRLQLSEEECAINDSLPDDKRLVHTEACVIMYPGTNRDGWWTSK</sequence>
<gene>
    <name evidence="2" type="ORF">GMARGA_LOCUS11045</name>
</gene>
<organism evidence="2 3">
    <name type="scientific">Gigaspora margarita</name>
    <dbReference type="NCBI Taxonomy" id="4874"/>
    <lineage>
        <taxon>Eukaryota</taxon>
        <taxon>Fungi</taxon>
        <taxon>Fungi incertae sedis</taxon>
        <taxon>Mucoromycota</taxon>
        <taxon>Glomeromycotina</taxon>
        <taxon>Glomeromycetes</taxon>
        <taxon>Diversisporales</taxon>
        <taxon>Gigasporaceae</taxon>
        <taxon>Gigaspora</taxon>
    </lineage>
</organism>